<evidence type="ECO:0000313" key="1">
    <source>
        <dbReference type="EMBL" id="PHM26630.1"/>
    </source>
</evidence>
<dbReference type="AlphaFoldDB" id="A0A2D0IXG1"/>
<proteinExistence type="predicted"/>
<gene>
    <name evidence="1" type="ORF">Xehl_00302</name>
</gene>
<sequence>MGLHPCYHFMLLKFKGTDPFKYQEYPASRWRLCQLVFHIRKEWRLLAQSVKDLMLQRRIHRREKRGGQRI</sequence>
<dbReference type="Proteomes" id="UP000225605">
    <property type="component" value="Unassembled WGS sequence"/>
</dbReference>
<evidence type="ECO:0000313" key="2">
    <source>
        <dbReference type="Proteomes" id="UP000225605"/>
    </source>
</evidence>
<evidence type="ECO:0008006" key="3">
    <source>
        <dbReference type="Google" id="ProtNLM"/>
    </source>
</evidence>
<comment type="caution">
    <text evidence="1">The sequence shown here is derived from an EMBL/GenBank/DDBJ whole genome shotgun (WGS) entry which is preliminary data.</text>
</comment>
<name>A0A2D0IXG1_9GAMM</name>
<protein>
    <recommendedName>
        <fullName evidence="3">Transposase</fullName>
    </recommendedName>
</protein>
<organism evidence="1 2">
    <name type="scientific">Xenorhabdus ehlersii</name>
    <dbReference type="NCBI Taxonomy" id="290111"/>
    <lineage>
        <taxon>Bacteria</taxon>
        <taxon>Pseudomonadati</taxon>
        <taxon>Pseudomonadota</taxon>
        <taxon>Gammaproteobacteria</taxon>
        <taxon>Enterobacterales</taxon>
        <taxon>Morganellaceae</taxon>
        <taxon>Xenorhabdus</taxon>
    </lineage>
</organism>
<dbReference type="EMBL" id="NIBT01000002">
    <property type="protein sequence ID" value="PHM26630.1"/>
    <property type="molecule type" value="Genomic_DNA"/>
</dbReference>
<accession>A0A2D0IXG1</accession>
<reference evidence="1 2" key="1">
    <citation type="journal article" date="2017" name="Nat. Microbiol.">
        <title>Natural product diversity associated with the nematode symbionts Photorhabdus and Xenorhabdus.</title>
        <authorList>
            <person name="Tobias N.J."/>
            <person name="Wolff H."/>
            <person name="Djahanschiri B."/>
            <person name="Grundmann F."/>
            <person name="Kronenwerth M."/>
            <person name="Shi Y.M."/>
            <person name="Simonyi S."/>
            <person name="Grun P."/>
            <person name="Shapiro-Ilan D."/>
            <person name="Pidot S.J."/>
            <person name="Stinear T.P."/>
            <person name="Ebersberger I."/>
            <person name="Bode H.B."/>
        </authorList>
    </citation>
    <scope>NUCLEOTIDE SEQUENCE [LARGE SCALE GENOMIC DNA]</scope>
    <source>
        <strain evidence="1 2">DSM 16337</strain>
    </source>
</reference>